<name>A0AAI9SXZ9_9ASCO</name>
<proteinExistence type="inferred from homology"/>
<dbReference type="GO" id="GO:0030447">
    <property type="term" value="P:filamentous growth"/>
    <property type="evidence" value="ECO:0007669"/>
    <property type="project" value="UniProtKB-ARBA"/>
</dbReference>
<dbReference type="SMART" id="SM00385">
    <property type="entry name" value="CYCLIN"/>
    <property type="match status" value="1"/>
</dbReference>
<keyword evidence="1" id="KW-0132">Cell division</keyword>
<reference evidence="7" key="1">
    <citation type="journal article" date="2022" name="DNA Res.">
        <title>Genome analysis of five recently described species of the CUG-Ser clade uncovers Candida theae as a new hybrid lineage with pathogenic potential in the Candida parapsilosis species complex.</title>
        <authorList>
            <person name="Mixao V."/>
            <person name="Del Olmo V."/>
            <person name="Hegedusova E."/>
            <person name="Saus E."/>
            <person name="Pryszcz L."/>
            <person name="Cillingova A."/>
            <person name="Nosek J."/>
            <person name="Gabaldon T."/>
        </authorList>
    </citation>
    <scope>NUCLEOTIDE SEQUENCE</scope>
    <source>
        <strain evidence="7">CBS 10844</strain>
    </source>
</reference>
<dbReference type="RefSeq" id="XP_049180386.1">
    <property type="nucleotide sequence ID" value="XM_049323777.1"/>
</dbReference>
<dbReference type="AlphaFoldDB" id="A0AAI9SXZ9"/>
<evidence type="ECO:0000256" key="3">
    <source>
        <dbReference type="ARBA" id="ARBA00023306"/>
    </source>
</evidence>
<comment type="similarity">
    <text evidence="4">Belongs to the cyclin family.</text>
</comment>
<evidence type="ECO:0000256" key="4">
    <source>
        <dbReference type="RuleBase" id="RU000383"/>
    </source>
</evidence>
<dbReference type="InterPro" id="IPR036915">
    <property type="entry name" value="Cyclin-like_sf"/>
</dbReference>
<accession>A0AAI9SXZ9</accession>
<dbReference type="Gene3D" id="1.10.472.10">
    <property type="entry name" value="Cyclin-like"/>
    <property type="match status" value="1"/>
</dbReference>
<evidence type="ECO:0000256" key="5">
    <source>
        <dbReference type="SAM" id="MobiDB-lite"/>
    </source>
</evidence>
<dbReference type="InterPro" id="IPR048258">
    <property type="entry name" value="Cyclins_cyclin-box"/>
</dbReference>
<dbReference type="SUPFAM" id="SSF47954">
    <property type="entry name" value="Cyclin-like"/>
    <property type="match status" value="1"/>
</dbReference>
<sequence length="610" mass="69108">MINVTRPLTPSSTRPNHIKQQRLAPSQFECLTSRKIMKTEPPQTKQFKQVNYPQELYESEIRIHKQNFSEYDLDIYDAMVDLILSSRPNLQLYKEQPYLTFAIRLKLIDFLLKMSVRLKILPFVFFKAIKLFDRYCSKRIVLLEQSQLIITTCLWIASKIVGGNNHFVNLTNLDKIGVKNFKTIADLGYGSGGKYLGPTERFRLPKLHELVKLCGAKCKYDSGMFKQMEVHVLNTLEWSLNDPSIEEFIISSHEFCIINQEEAFASNEFFKIKEYISYASLYSHELIDVNVVELGQVCLDLINEVFKLSPTNGNYQTLLDSDDLQPIKFDMNRYRLIKRSLIKAILNSSDFLVKLFNTRGPRFLYQQICYQFSAVSTPMMTSTGTNTSAAASASATTAASASSSTNNPAMPTYPTIVSHRSSRSSSFSSSESPGSNNVSPTYNSPTTVSTTKSTFTHSPNHIRGKKIYPSPLFNNVTSMVQLQPQSVHNYSYQTATPTNSGGQQMPPQQQFNNHSSSLHIHHYYHPPQPYKVSTTTVTPNKMSESNKITSSQASIVSSIHTYKNGYDLFDRPGPNIIIQGSNSNTPYTENESPYAYSKRFHGSMGHSREH</sequence>
<feature type="domain" description="Cyclin-like" evidence="6">
    <location>
        <begin position="109"/>
        <end position="234"/>
    </location>
</feature>
<evidence type="ECO:0000313" key="7">
    <source>
        <dbReference type="EMBL" id="KAI3404641.2"/>
    </source>
</evidence>
<dbReference type="InterPro" id="IPR006671">
    <property type="entry name" value="Cyclin_N"/>
</dbReference>
<dbReference type="InterPro" id="IPR013763">
    <property type="entry name" value="Cyclin-like_dom"/>
</dbReference>
<protein>
    <submittedName>
        <fullName evidence="7">HGC1</fullName>
    </submittedName>
</protein>
<keyword evidence="2 4" id="KW-0195">Cyclin</keyword>
<evidence type="ECO:0000256" key="2">
    <source>
        <dbReference type="ARBA" id="ARBA00023127"/>
    </source>
</evidence>
<evidence type="ECO:0000313" key="8">
    <source>
        <dbReference type="Proteomes" id="UP001202479"/>
    </source>
</evidence>
<dbReference type="PANTHER" id="PTHR21615:SF2">
    <property type="entry name" value="CYCLIN N-TERMINAL DOMAIN-CONTAINING PROTEIN 1"/>
    <property type="match status" value="1"/>
</dbReference>
<dbReference type="GeneID" id="73380154"/>
<dbReference type="Pfam" id="PF00134">
    <property type="entry name" value="Cyclin_N"/>
    <property type="match status" value="1"/>
</dbReference>
<keyword evidence="8" id="KW-1185">Reference proteome</keyword>
<dbReference type="PROSITE" id="PS00292">
    <property type="entry name" value="CYCLINS"/>
    <property type="match status" value="1"/>
</dbReference>
<dbReference type="Proteomes" id="UP001202479">
    <property type="component" value="Unassembled WGS sequence"/>
</dbReference>
<evidence type="ECO:0000256" key="1">
    <source>
        <dbReference type="ARBA" id="ARBA00022618"/>
    </source>
</evidence>
<organism evidence="7 8">
    <name type="scientific">Candida oxycetoniae</name>
    <dbReference type="NCBI Taxonomy" id="497107"/>
    <lineage>
        <taxon>Eukaryota</taxon>
        <taxon>Fungi</taxon>
        <taxon>Dikarya</taxon>
        <taxon>Ascomycota</taxon>
        <taxon>Saccharomycotina</taxon>
        <taxon>Pichiomycetes</taxon>
        <taxon>Debaryomycetaceae</taxon>
        <taxon>Candida/Lodderomyces clade</taxon>
        <taxon>Candida</taxon>
    </lineage>
</organism>
<feature type="compositionally biased region" description="Low complexity" evidence="5">
    <location>
        <begin position="417"/>
        <end position="458"/>
    </location>
</feature>
<dbReference type="PANTHER" id="PTHR21615">
    <property type="entry name" value="CYCLIN N-TERMINAL DOMAIN-CONTAINING PROTEIN 1"/>
    <property type="match status" value="1"/>
</dbReference>
<dbReference type="GO" id="GO:0051301">
    <property type="term" value="P:cell division"/>
    <property type="evidence" value="ECO:0007669"/>
    <property type="project" value="UniProtKB-KW"/>
</dbReference>
<feature type="region of interest" description="Disordered" evidence="5">
    <location>
        <begin position="399"/>
        <end position="463"/>
    </location>
</feature>
<evidence type="ECO:0000259" key="6">
    <source>
        <dbReference type="SMART" id="SM00385"/>
    </source>
</evidence>
<keyword evidence="3" id="KW-0131">Cell cycle</keyword>
<gene>
    <name evidence="7" type="ORF">KGF56_002537</name>
</gene>
<dbReference type="EMBL" id="JAHUZD010000090">
    <property type="protein sequence ID" value="KAI3404641.2"/>
    <property type="molecule type" value="Genomic_DNA"/>
</dbReference>
<comment type="caution">
    <text evidence="7">The sequence shown here is derived from an EMBL/GenBank/DDBJ whole genome shotgun (WGS) entry which is preliminary data.</text>
</comment>